<sequence length="201" mass="20016">MIMKSLLVPALASLACAESSVTSMFLPGFDQLSIVASIAGNDATATTYSMTCPAPYDNEEDCGMGSGMTVVKAGSAMTYQMDEGENYHFTGQCTIDGTIAACALTASGSGEGLPASRTYRTYAKYMPVTITAGSVTDAGATSTAEASSTASQASKTATESAKETTEATGAEATPTGAASQVTGVAGVMFGGAAVALMAAVL</sequence>
<dbReference type="OrthoDB" id="4991875at2759"/>
<dbReference type="GeneID" id="38120349"/>
<feature type="chain" id="PRO_5017592815" description="GPI anchored protein" evidence="2">
    <location>
        <begin position="18"/>
        <end position="201"/>
    </location>
</feature>
<organism evidence="3 4">
    <name type="scientific">Aspergillus mulundensis</name>
    <dbReference type="NCBI Taxonomy" id="1810919"/>
    <lineage>
        <taxon>Eukaryota</taxon>
        <taxon>Fungi</taxon>
        <taxon>Dikarya</taxon>
        <taxon>Ascomycota</taxon>
        <taxon>Pezizomycotina</taxon>
        <taxon>Eurotiomycetes</taxon>
        <taxon>Eurotiomycetidae</taxon>
        <taxon>Eurotiales</taxon>
        <taxon>Aspergillaceae</taxon>
        <taxon>Aspergillus</taxon>
        <taxon>Aspergillus subgen. Nidulantes</taxon>
    </lineage>
</organism>
<feature type="compositionally biased region" description="Low complexity" evidence="1">
    <location>
        <begin position="166"/>
        <end position="176"/>
    </location>
</feature>
<feature type="compositionally biased region" description="Low complexity" evidence="1">
    <location>
        <begin position="144"/>
        <end position="159"/>
    </location>
</feature>
<feature type="signal peptide" evidence="2">
    <location>
        <begin position="1"/>
        <end position="17"/>
    </location>
</feature>
<dbReference type="EMBL" id="PVWQ01000014">
    <property type="protein sequence ID" value="RDW64568.1"/>
    <property type="molecule type" value="Genomic_DNA"/>
</dbReference>
<keyword evidence="4" id="KW-1185">Reference proteome</keyword>
<gene>
    <name evidence="3" type="ORF">DSM5745_09979</name>
</gene>
<comment type="caution">
    <text evidence="3">The sequence shown here is derived from an EMBL/GenBank/DDBJ whole genome shotgun (WGS) entry which is preliminary data.</text>
</comment>
<dbReference type="PANTHER" id="PTHR40640">
    <property type="entry name" value="ANCHORED GLYCOPROTEIN, PUTATIVE (AFU_ORTHOLOGUE AFUA_8G04860)-RELATED"/>
    <property type="match status" value="1"/>
</dbReference>
<reference evidence="3 4" key="1">
    <citation type="journal article" date="2018" name="IMA Fungus">
        <title>IMA Genome-F 9: Draft genome sequence of Annulohypoxylon stygium, Aspergillus mulundensis, Berkeleyomyces basicola (syn. Thielaviopsis basicola), Ceratocystis smalleyi, two Cercospora beticola strains, Coleophoma cylindrospora, Fusarium fracticaudum, Phialophora cf. hyalina, and Morchella septimelata.</title>
        <authorList>
            <person name="Wingfield B.D."/>
            <person name="Bills G.F."/>
            <person name="Dong Y."/>
            <person name="Huang W."/>
            <person name="Nel W.J."/>
            <person name="Swalarsk-Parry B.S."/>
            <person name="Vaghefi N."/>
            <person name="Wilken P.M."/>
            <person name="An Z."/>
            <person name="de Beer Z.W."/>
            <person name="De Vos L."/>
            <person name="Chen L."/>
            <person name="Duong T.A."/>
            <person name="Gao Y."/>
            <person name="Hammerbacher A."/>
            <person name="Kikkert J.R."/>
            <person name="Li Y."/>
            <person name="Li H."/>
            <person name="Li K."/>
            <person name="Li Q."/>
            <person name="Liu X."/>
            <person name="Ma X."/>
            <person name="Naidoo K."/>
            <person name="Pethybridge S.J."/>
            <person name="Sun J."/>
            <person name="Steenkamp E.T."/>
            <person name="van der Nest M.A."/>
            <person name="van Wyk S."/>
            <person name="Wingfield M.J."/>
            <person name="Xiong C."/>
            <person name="Yue Q."/>
            <person name="Zhang X."/>
        </authorList>
    </citation>
    <scope>NUCLEOTIDE SEQUENCE [LARGE SCALE GENOMIC DNA]</scope>
    <source>
        <strain evidence="3 4">DSM 5745</strain>
    </source>
</reference>
<protein>
    <recommendedName>
        <fullName evidence="5">GPI anchored protein</fullName>
    </recommendedName>
</protein>
<feature type="region of interest" description="Disordered" evidence="1">
    <location>
        <begin position="144"/>
        <end position="176"/>
    </location>
</feature>
<evidence type="ECO:0000313" key="4">
    <source>
        <dbReference type="Proteomes" id="UP000256690"/>
    </source>
</evidence>
<evidence type="ECO:0008006" key="5">
    <source>
        <dbReference type="Google" id="ProtNLM"/>
    </source>
</evidence>
<dbReference type="STRING" id="1810919.A0A3D8QSB4"/>
<name>A0A3D8QSB4_9EURO</name>
<dbReference type="AlphaFoldDB" id="A0A3D8QSB4"/>
<dbReference type="PANTHER" id="PTHR40640:SF2">
    <property type="entry name" value="GPI ANCHORED PROTEIN-RELATED"/>
    <property type="match status" value="1"/>
</dbReference>
<accession>A0A3D8QSB4</accession>
<dbReference type="Proteomes" id="UP000256690">
    <property type="component" value="Unassembled WGS sequence"/>
</dbReference>
<keyword evidence="2" id="KW-0732">Signal</keyword>
<dbReference type="PROSITE" id="PS51257">
    <property type="entry name" value="PROKAR_LIPOPROTEIN"/>
    <property type="match status" value="1"/>
</dbReference>
<proteinExistence type="predicted"/>
<evidence type="ECO:0000313" key="3">
    <source>
        <dbReference type="EMBL" id="RDW64568.1"/>
    </source>
</evidence>
<evidence type="ECO:0000256" key="1">
    <source>
        <dbReference type="SAM" id="MobiDB-lite"/>
    </source>
</evidence>
<dbReference type="RefSeq" id="XP_026599727.1">
    <property type="nucleotide sequence ID" value="XM_026751995.1"/>
</dbReference>
<evidence type="ECO:0000256" key="2">
    <source>
        <dbReference type="SAM" id="SignalP"/>
    </source>
</evidence>